<evidence type="ECO:0000256" key="1">
    <source>
        <dbReference type="SAM" id="MobiDB-lite"/>
    </source>
</evidence>
<organism evidence="2 3">
    <name type="scientific">Armillaria ostoyae</name>
    <name type="common">Armillaria root rot fungus</name>
    <dbReference type="NCBI Taxonomy" id="47428"/>
    <lineage>
        <taxon>Eukaryota</taxon>
        <taxon>Fungi</taxon>
        <taxon>Dikarya</taxon>
        <taxon>Basidiomycota</taxon>
        <taxon>Agaricomycotina</taxon>
        <taxon>Agaricomycetes</taxon>
        <taxon>Agaricomycetidae</taxon>
        <taxon>Agaricales</taxon>
        <taxon>Marasmiineae</taxon>
        <taxon>Physalacriaceae</taxon>
        <taxon>Armillaria</taxon>
    </lineage>
</organism>
<dbReference type="Gene3D" id="3.30.710.10">
    <property type="entry name" value="Potassium Channel Kv1.1, Chain A"/>
    <property type="match status" value="1"/>
</dbReference>
<dbReference type="Proteomes" id="UP000219338">
    <property type="component" value="Unassembled WGS sequence"/>
</dbReference>
<dbReference type="OMA" id="EYSVENW"/>
<protein>
    <recommendedName>
        <fullName evidence="4">BTB domain-containing protein</fullName>
    </recommendedName>
</protein>
<sequence>MSSPASIASELTGTMSREASEDEYEPSLAGSYTGDDAGPIALPPDHDWENIVFQVENAFFKVPTHHFVTQSEVFADMLSLPQGPAAAEAEGQSRANPIVLPVTEQDFRRLLRALYPLYVVQFDVLISILTPSPLYREAPKSPSFNKEELVSLLKLSKLWAMKRVRDYAVEKITEILNSIDPVERVTLAREYSVEKWLRSGYMALATRYPVVSIDDARLIGWESALLLEHVREEAHAAHRVGRGSLSEYHVQSGVENKFSVEFQGIRRAEAAYRV</sequence>
<keyword evidence="3" id="KW-1185">Reference proteome</keyword>
<feature type="region of interest" description="Disordered" evidence="1">
    <location>
        <begin position="1"/>
        <end position="40"/>
    </location>
</feature>
<dbReference type="EMBL" id="FUEG01000001">
    <property type="protein sequence ID" value="SJK98057.1"/>
    <property type="molecule type" value="Genomic_DNA"/>
</dbReference>
<accession>A0A284QNM8</accession>
<evidence type="ECO:0008006" key="4">
    <source>
        <dbReference type="Google" id="ProtNLM"/>
    </source>
</evidence>
<dbReference type="InterPro" id="IPR011333">
    <property type="entry name" value="SKP1/BTB/POZ_sf"/>
</dbReference>
<reference evidence="3" key="1">
    <citation type="journal article" date="2017" name="Nat. Ecol. Evol.">
        <title>Genome expansion and lineage-specific genetic innovations in the forest pathogenic fungi Armillaria.</title>
        <authorList>
            <person name="Sipos G."/>
            <person name="Prasanna A.N."/>
            <person name="Walter M.C."/>
            <person name="O'Connor E."/>
            <person name="Balint B."/>
            <person name="Krizsan K."/>
            <person name="Kiss B."/>
            <person name="Hess J."/>
            <person name="Varga T."/>
            <person name="Slot J."/>
            <person name="Riley R."/>
            <person name="Boka B."/>
            <person name="Rigling D."/>
            <person name="Barry K."/>
            <person name="Lee J."/>
            <person name="Mihaltcheva S."/>
            <person name="LaButti K."/>
            <person name="Lipzen A."/>
            <person name="Waldron R."/>
            <person name="Moloney N.M."/>
            <person name="Sperisen C."/>
            <person name="Kredics L."/>
            <person name="Vagvoelgyi C."/>
            <person name="Patrignani A."/>
            <person name="Fitzpatrick D."/>
            <person name="Nagy I."/>
            <person name="Doyle S."/>
            <person name="Anderson J.B."/>
            <person name="Grigoriev I.V."/>
            <person name="Gueldener U."/>
            <person name="Muensterkoetter M."/>
            <person name="Nagy L.G."/>
        </authorList>
    </citation>
    <scope>NUCLEOTIDE SEQUENCE [LARGE SCALE GENOMIC DNA]</scope>
    <source>
        <strain evidence="3">C18/9</strain>
    </source>
</reference>
<gene>
    <name evidence="2" type="ORF">ARMOST_01314</name>
</gene>
<dbReference type="AlphaFoldDB" id="A0A284QNM8"/>
<proteinExistence type="predicted"/>
<name>A0A284QNM8_ARMOS</name>
<dbReference type="OrthoDB" id="3193844at2759"/>
<evidence type="ECO:0000313" key="3">
    <source>
        <dbReference type="Proteomes" id="UP000219338"/>
    </source>
</evidence>
<dbReference type="STRING" id="47428.A0A284QNM8"/>
<feature type="compositionally biased region" description="Polar residues" evidence="1">
    <location>
        <begin position="1"/>
        <end position="17"/>
    </location>
</feature>
<evidence type="ECO:0000313" key="2">
    <source>
        <dbReference type="EMBL" id="SJK98057.1"/>
    </source>
</evidence>